<protein>
    <submittedName>
        <fullName evidence="2">Uncharacterized protein</fullName>
    </submittedName>
</protein>
<dbReference type="AlphaFoldDB" id="A0AAN6N6U0"/>
<evidence type="ECO:0000256" key="1">
    <source>
        <dbReference type="SAM" id="MobiDB-lite"/>
    </source>
</evidence>
<sequence length="437" mass="47732">MDEPDSTVNSNPVTTTAKTPNRSARRVDFPFPSIAASPTVPRYTRREPKARFVGRRVGKFYIRAHYDRTSCQVDFSVDVDEAMERNPSGGDFKCAEESIFRRLRMKFPSIETMENPGFLARHVVAKYMEKVKSAKPGISPSPRFHFSVPLRCAPRIHNASRDSSSRRAAFHDYIQQGNPAQYAGLQSTYSTPLSPSPAAHVASTPSHNVTDLGDGHNSETNEESSGSGQSWSSTKGQGHRSTRSSAGSSVGHGAAQDHDFGSSASLQSTVLSHRSMSSTFTEGQSTTAASRGSTAGRVSPSLQFTAGSSDFPPPHQTGTIHWRDGGLYIGERLVRGLRYKPTSQTAKSSRAPKDVVPTGIKIEKCHLEPCSDAPDTELFPSPTPTRATHYRQVTSGVKRKHSKSDAKSRRSGQHANKRRLHGKFSGYISGLCNRRRA</sequence>
<feature type="compositionally biased region" description="Low complexity" evidence="1">
    <location>
        <begin position="223"/>
        <end position="236"/>
    </location>
</feature>
<feature type="compositionally biased region" description="Basic residues" evidence="1">
    <location>
        <begin position="409"/>
        <end position="420"/>
    </location>
</feature>
<feature type="region of interest" description="Disordered" evidence="1">
    <location>
        <begin position="1"/>
        <end position="30"/>
    </location>
</feature>
<feature type="region of interest" description="Disordered" evidence="1">
    <location>
        <begin position="275"/>
        <end position="320"/>
    </location>
</feature>
<accession>A0AAN6N6U0</accession>
<reference evidence="3" key="1">
    <citation type="journal article" date="2023" name="Mol. Phylogenet. Evol.">
        <title>Genome-scale phylogeny and comparative genomics of the fungal order Sordariales.</title>
        <authorList>
            <person name="Hensen N."/>
            <person name="Bonometti L."/>
            <person name="Westerberg I."/>
            <person name="Brannstrom I.O."/>
            <person name="Guillou S."/>
            <person name="Cros-Aarteil S."/>
            <person name="Calhoun S."/>
            <person name="Haridas S."/>
            <person name="Kuo A."/>
            <person name="Mondo S."/>
            <person name="Pangilinan J."/>
            <person name="Riley R."/>
            <person name="LaButti K."/>
            <person name="Andreopoulos B."/>
            <person name="Lipzen A."/>
            <person name="Chen C."/>
            <person name="Yan M."/>
            <person name="Daum C."/>
            <person name="Ng V."/>
            <person name="Clum A."/>
            <person name="Steindorff A."/>
            <person name="Ohm R.A."/>
            <person name="Martin F."/>
            <person name="Silar P."/>
            <person name="Natvig D.O."/>
            <person name="Lalanne C."/>
            <person name="Gautier V."/>
            <person name="Ament-Velasquez S.L."/>
            <person name="Kruys A."/>
            <person name="Hutchinson M.I."/>
            <person name="Powell A.J."/>
            <person name="Barry K."/>
            <person name="Miller A.N."/>
            <person name="Grigoriev I.V."/>
            <person name="Debuchy R."/>
            <person name="Gladieux P."/>
            <person name="Hiltunen Thoren M."/>
            <person name="Johannesson H."/>
        </authorList>
    </citation>
    <scope>NUCLEOTIDE SEQUENCE [LARGE SCALE GENOMIC DNA]</scope>
    <source>
        <strain evidence="3">CBS 340.73</strain>
    </source>
</reference>
<feature type="compositionally biased region" description="Low complexity" evidence="1">
    <location>
        <begin position="244"/>
        <end position="254"/>
    </location>
</feature>
<feature type="compositionally biased region" description="Polar residues" evidence="1">
    <location>
        <begin position="275"/>
        <end position="293"/>
    </location>
</feature>
<proteinExistence type="predicted"/>
<organism evidence="2 3">
    <name type="scientific">Diplogelasinospora grovesii</name>
    <dbReference type="NCBI Taxonomy" id="303347"/>
    <lineage>
        <taxon>Eukaryota</taxon>
        <taxon>Fungi</taxon>
        <taxon>Dikarya</taxon>
        <taxon>Ascomycota</taxon>
        <taxon>Pezizomycotina</taxon>
        <taxon>Sordariomycetes</taxon>
        <taxon>Sordariomycetidae</taxon>
        <taxon>Sordariales</taxon>
        <taxon>Diplogelasinosporaceae</taxon>
        <taxon>Diplogelasinospora</taxon>
    </lineage>
</organism>
<keyword evidence="3" id="KW-1185">Reference proteome</keyword>
<dbReference type="EMBL" id="MU853829">
    <property type="protein sequence ID" value="KAK3938442.1"/>
    <property type="molecule type" value="Genomic_DNA"/>
</dbReference>
<feature type="compositionally biased region" description="Polar residues" evidence="1">
    <location>
        <begin position="1"/>
        <end position="22"/>
    </location>
</feature>
<comment type="caution">
    <text evidence="2">The sequence shown here is derived from an EMBL/GenBank/DDBJ whole genome shotgun (WGS) entry which is preliminary data.</text>
</comment>
<dbReference type="Proteomes" id="UP001303473">
    <property type="component" value="Unassembled WGS sequence"/>
</dbReference>
<feature type="region of interest" description="Disordered" evidence="1">
    <location>
        <begin position="185"/>
        <end position="261"/>
    </location>
</feature>
<evidence type="ECO:0000313" key="2">
    <source>
        <dbReference type="EMBL" id="KAK3938442.1"/>
    </source>
</evidence>
<name>A0AAN6N6U0_9PEZI</name>
<evidence type="ECO:0000313" key="3">
    <source>
        <dbReference type="Proteomes" id="UP001303473"/>
    </source>
</evidence>
<gene>
    <name evidence="2" type="ORF">QBC46DRAFT_343540</name>
</gene>
<feature type="region of interest" description="Disordered" evidence="1">
    <location>
        <begin position="373"/>
        <end position="420"/>
    </location>
</feature>